<evidence type="ECO:0000256" key="2">
    <source>
        <dbReference type="ARBA" id="ARBA00005817"/>
    </source>
</evidence>
<dbReference type="PANTHER" id="PTHR43153:SF1">
    <property type="entry name" value="ELECTRON TRANSFER FLAVOPROTEIN SUBUNIT ALPHA, MITOCHONDRIAL"/>
    <property type="match status" value="1"/>
</dbReference>
<comment type="cofactor">
    <cofactor evidence="1">
        <name>FAD</name>
        <dbReference type="ChEBI" id="CHEBI:57692"/>
    </cofactor>
</comment>
<evidence type="ECO:0000256" key="3">
    <source>
        <dbReference type="ARBA" id="ARBA00011355"/>
    </source>
</evidence>
<dbReference type="OrthoDB" id="9770286at2"/>
<comment type="subunit">
    <text evidence="3">Heterodimer of an alpha and a beta subunit.</text>
</comment>
<proteinExistence type="inferred from homology"/>
<comment type="function">
    <text evidence="4">The electron transfer flavoprotein serves as a specific electron acceptor for other dehydrogenases. It transfers the electrons to the main respiratory chain via ETF-ubiquinone oxidoreductase (ETF dehydrogenase).</text>
</comment>
<dbReference type="Proteomes" id="UP000275356">
    <property type="component" value="Unassembled WGS sequence"/>
</dbReference>
<dbReference type="EMBL" id="RKHQ01000001">
    <property type="protein sequence ID" value="ROR95626.1"/>
    <property type="molecule type" value="Genomic_DNA"/>
</dbReference>
<dbReference type="GO" id="GO:0050660">
    <property type="term" value="F:flavin adenine dinucleotide binding"/>
    <property type="evidence" value="ECO:0007669"/>
    <property type="project" value="InterPro"/>
</dbReference>
<comment type="caution">
    <text evidence="7">The sequence shown here is derived from an EMBL/GenBank/DDBJ whole genome shotgun (WGS) entry which is preliminary data.</text>
</comment>
<reference evidence="7 8" key="1">
    <citation type="submission" date="2018-11" db="EMBL/GenBank/DDBJ databases">
        <title>Sequencing the genomes of 1000 actinobacteria strains.</title>
        <authorList>
            <person name="Klenk H.-P."/>
        </authorList>
    </citation>
    <scope>NUCLEOTIDE SEQUENCE [LARGE SCALE GENOMIC DNA]</scope>
    <source>
        <strain evidence="7 8">DSM 13521</strain>
    </source>
</reference>
<evidence type="ECO:0000256" key="4">
    <source>
        <dbReference type="ARBA" id="ARBA00025649"/>
    </source>
</evidence>
<name>A0A3N2D772_9MICO</name>
<evidence type="ECO:0000259" key="5">
    <source>
        <dbReference type="Pfam" id="PF00766"/>
    </source>
</evidence>
<dbReference type="GO" id="GO:0033539">
    <property type="term" value="P:fatty acid beta-oxidation using acyl-CoA dehydrogenase"/>
    <property type="evidence" value="ECO:0007669"/>
    <property type="project" value="TreeGrafter"/>
</dbReference>
<evidence type="ECO:0000313" key="8">
    <source>
        <dbReference type="Proteomes" id="UP000275356"/>
    </source>
</evidence>
<dbReference type="InterPro" id="IPR014731">
    <property type="entry name" value="ETF_asu_C"/>
</dbReference>
<evidence type="ECO:0000259" key="6">
    <source>
        <dbReference type="Pfam" id="PF01012"/>
    </source>
</evidence>
<dbReference type="Pfam" id="PF01012">
    <property type="entry name" value="ETF"/>
    <property type="match status" value="1"/>
</dbReference>
<dbReference type="RefSeq" id="WP_123737916.1">
    <property type="nucleotide sequence ID" value="NZ_RKHQ01000001.1"/>
</dbReference>
<dbReference type="GO" id="GO:0009055">
    <property type="term" value="F:electron transfer activity"/>
    <property type="evidence" value="ECO:0007669"/>
    <property type="project" value="InterPro"/>
</dbReference>
<dbReference type="InterPro" id="IPR014730">
    <property type="entry name" value="ETF_a/b_N"/>
</dbReference>
<dbReference type="Gene3D" id="3.40.50.1220">
    <property type="entry name" value="TPP-binding domain"/>
    <property type="match status" value="1"/>
</dbReference>
<comment type="similarity">
    <text evidence="2">Belongs to the ETF alpha-subunit/FixB family.</text>
</comment>
<dbReference type="Gene3D" id="3.40.50.620">
    <property type="entry name" value="HUPs"/>
    <property type="match status" value="1"/>
</dbReference>
<keyword evidence="8" id="KW-1185">Reference proteome</keyword>
<accession>A0A3N2D772</accession>
<protein>
    <submittedName>
        <fullName evidence="7">Electron transfer flavoprotein alpha subunit apoprotein</fullName>
    </submittedName>
</protein>
<evidence type="ECO:0000313" key="7">
    <source>
        <dbReference type="EMBL" id="ROR95626.1"/>
    </source>
</evidence>
<gene>
    <name evidence="7" type="ORF">EDD28_0187</name>
</gene>
<dbReference type="SUPFAM" id="SSF52467">
    <property type="entry name" value="DHS-like NAD/FAD-binding domain"/>
    <property type="match status" value="1"/>
</dbReference>
<organism evidence="7 8">
    <name type="scientific">Salana multivorans</name>
    <dbReference type="NCBI Taxonomy" id="120377"/>
    <lineage>
        <taxon>Bacteria</taxon>
        <taxon>Bacillati</taxon>
        <taxon>Actinomycetota</taxon>
        <taxon>Actinomycetes</taxon>
        <taxon>Micrococcales</taxon>
        <taxon>Beutenbergiaceae</taxon>
        <taxon>Salana</taxon>
    </lineage>
</organism>
<dbReference type="InterPro" id="IPR001308">
    <property type="entry name" value="ETF_a/FixB"/>
</dbReference>
<dbReference type="PANTHER" id="PTHR43153">
    <property type="entry name" value="ELECTRON TRANSFER FLAVOPROTEIN ALPHA"/>
    <property type="match status" value="1"/>
</dbReference>
<dbReference type="InterPro" id="IPR029035">
    <property type="entry name" value="DHS-like_NAD/FAD-binding_dom"/>
</dbReference>
<sequence length="299" mass="30412">MSSPVLLVASRGGSDDLVHLAADAAGGAELRGVAAFGGTPRALARLLVACARRVGATRIVLESSRRAAEVAAYVAHDLDAGILADVLRVRRDGDVLVGEKRELGGTWDVTCSVAGPVVVLARPAAWDGPVPDVGWLTVEEFEAAEADVRAAAGEGAAIGRDVEPVSIDAHDVEGVALASAAVVVAGGRGLEGDLTPVRALADALGGAVGATRDIVEEEWIGPEAMVGQTGTMIAPRLYVGAGLSGAPHHMLGMRAAETIVAVNLDPEAPIMEVADLAVVGDAAAILTEAAELVRERRGR</sequence>
<dbReference type="SUPFAM" id="SSF52402">
    <property type="entry name" value="Adenine nucleotide alpha hydrolases-like"/>
    <property type="match status" value="1"/>
</dbReference>
<feature type="domain" description="Electron transfer flavoprotein alpha/beta-subunit N-terminal" evidence="6">
    <location>
        <begin position="34"/>
        <end position="145"/>
    </location>
</feature>
<evidence type="ECO:0000256" key="1">
    <source>
        <dbReference type="ARBA" id="ARBA00001974"/>
    </source>
</evidence>
<feature type="domain" description="Electron transfer flavoprotein alpha subunit C-terminal" evidence="5">
    <location>
        <begin position="177"/>
        <end position="254"/>
    </location>
</feature>
<dbReference type="Pfam" id="PF00766">
    <property type="entry name" value="ETF_alpha"/>
    <property type="match status" value="1"/>
</dbReference>
<dbReference type="InterPro" id="IPR014729">
    <property type="entry name" value="Rossmann-like_a/b/a_fold"/>
</dbReference>
<dbReference type="AlphaFoldDB" id="A0A3N2D772"/>